<evidence type="ECO:0000313" key="4">
    <source>
        <dbReference type="Proteomes" id="UP000032141"/>
    </source>
</evidence>
<evidence type="ECO:0000259" key="2">
    <source>
        <dbReference type="Pfam" id="PF05699"/>
    </source>
</evidence>
<dbReference type="GO" id="GO:0046983">
    <property type="term" value="F:protein dimerization activity"/>
    <property type="evidence" value="ECO:0007669"/>
    <property type="project" value="InterPro"/>
</dbReference>
<dbReference type="Pfam" id="PF05699">
    <property type="entry name" value="Dimer_Tnp_hAT"/>
    <property type="match status" value="1"/>
</dbReference>
<organism evidence="3 4">
    <name type="scientific">Brassica oleracea var. oleracea</name>
    <dbReference type="NCBI Taxonomy" id="109376"/>
    <lineage>
        <taxon>Eukaryota</taxon>
        <taxon>Viridiplantae</taxon>
        <taxon>Streptophyta</taxon>
        <taxon>Embryophyta</taxon>
        <taxon>Tracheophyta</taxon>
        <taxon>Spermatophyta</taxon>
        <taxon>Magnoliopsida</taxon>
        <taxon>eudicotyledons</taxon>
        <taxon>Gunneridae</taxon>
        <taxon>Pentapetalae</taxon>
        <taxon>rosids</taxon>
        <taxon>malvids</taxon>
        <taxon>Brassicales</taxon>
        <taxon>Brassicaceae</taxon>
        <taxon>Brassiceae</taxon>
        <taxon>Brassica</taxon>
    </lineage>
</organism>
<accession>A0A0D2ZYW8</accession>
<reference evidence="3" key="1">
    <citation type="journal article" date="2014" name="Genome Biol.">
        <title>Transcriptome and methylome profiling reveals relics of genome dominance in the mesopolyploid Brassica oleracea.</title>
        <authorList>
            <person name="Parkin I.A."/>
            <person name="Koh C."/>
            <person name="Tang H."/>
            <person name="Robinson S.J."/>
            <person name="Kagale S."/>
            <person name="Clarke W.E."/>
            <person name="Town C.D."/>
            <person name="Nixon J."/>
            <person name="Krishnakumar V."/>
            <person name="Bidwell S.L."/>
            <person name="Denoeud F."/>
            <person name="Belcram H."/>
            <person name="Links M.G."/>
            <person name="Just J."/>
            <person name="Clarke C."/>
            <person name="Bender T."/>
            <person name="Huebert T."/>
            <person name="Mason A.S."/>
            <person name="Pires J.C."/>
            <person name="Barker G."/>
            <person name="Moore J."/>
            <person name="Walley P.G."/>
            <person name="Manoli S."/>
            <person name="Batley J."/>
            <person name="Edwards D."/>
            <person name="Nelson M.N."/>
            <person name="Wang X."/>
            <person name="Paterson A.H."/>
            <person name="King G."/>
            <person name="Bancroft I."/>
            <person name="Chalhoub B."/>
            <person name="Sharpe A.G."/>
        </authorList>
    </citation>
    <scope>NUCLEOTIDE SEQUENCE [LARGE SCALE GENOMIC DNA]</scope>
    <source>
        <strain evidence="3">cv. TO1000</strain>
    </source>
</reference>
<feature type="compositionally biased region" description="Polar residues" evidence="1">
    <location>
        <begin position="9"/>
        <end position="20"/>
    </location>
</feature>
<evidence type="ECO:0000256" key="1">
    <source>
        <dbReference type="SAM" id="MobiDB-lite"/>
    </source>
</evidence>
<dbReference type="HOGENOM" id="CLU_3053182_0_0_1"/>
<dbReference type="AlphaFoldDB" id="A0A0D2ZYW8"/>
<reference evidence="3" key="2">
    <citation type="submission" date="2015-06" db="UniProtKB">
        <authorList>
            <consortium name="EnsemblPlants"/>
        </authorList>
    </citation>
    <scope>IDENTIFICATION</scope>
</reference>
<protein>
    <recommendedName>
        <fullName evidence="2">HAT C-terminal dimerisation domain-containing protein</fullName>
    </recommendedName>
</protein>
<name>A0A0D2ZYW8_BRAOL</name>
<proteinExistence type="predicted"/>
<dbReference type="Gramene" id="Bo10437s010.1">
    <property type="protein sequence ID" value="Bo10437s010.1"/>
    <property type="gene ID" value="Bo10437s010"/>
</dbReference>
<keyword evidence="4" id="KW-1185">Reference proteome</keyword>
<evidence type="ECO:0000313" key="3">
    <source>
        <dbReference type="EnsemblPlants" id="Bo10437s010.1"/>
    </source>
</evidence>
<dbReference type="Proteomes" id="UP000032141">
    <property type="component" value="Unassembled WGS sequence"/>
</dbReference>
<dbReference type="EnsemblPlants" id="Bo10437s010.1">
    <property type="protein sequence ID" value="Bo10437s010.1"/>
    <property type="gene ID" value="Bo10437s010"/>
</dbReference>
<dbReference type="InterPro" id="IPR008906">
    <property type="entry name" value="HATC_C_dom"/>
</dbReference>
<sequence length="54" mass="6093">MAREVLSIPITTVASESSFSIGDEKTEEEKEEEEKEKEKEEESGESTDLTRDLS</sequence>
<feature type="compositionally biased region" description="Acidic residues" evidence="1">
    <location>
        <begin position="29"/>
        <end position="45"/>
    </location>
</feature>
<feature type="region of interest" description="Disordered" evidence="1">
    <location>
        <begin position="1"/>
        <end position="54"/>
    </location>
</feature>
<feature type="domain" description="HAT C-terminal dimerisation" evidence="2">
    <location>
        <begin position="1"/>
        <end position="34"/>
    </location>
</feature>